<evidence type="ECO:0000256" key="9">
    <source>
        <dbReference type="ARBA" id="ARBA00023136"/>
    </source>
</evidence>
<proteinExistence type="inferred from homology"/>
<evidence type="ECO:0000256" key="12">
    <source>
        <dbReference type="SAM" id="Phobius"/>
    </source>
</evidence>
<comment type="caution">
    <text evidence="15">The sequence shown here is derived from an EMBL/GenBank/DDBJ whole genome shotgun (WGS) entry which is preliminary data.</text>
</comment>
<keyword evidence="6 13" id="KW-0732">Signal</keyword>
<evidence type="ECO:0000313" key="16">
    <source>
        <dbReference type="Proteomes" id="UP000593579"/>
    </source>
</evidence>
<dbReference type="InterPro" id="IPR032675">
    <property type="entry name" value="LRR_dom_sf"/>
</dbReference>
<feature type="chain" id="PRO_5029579659" description="Leucine-rich repeat-containing N-terminal plant-type domain-containing protein" evidence="13">
    <location>
        <begin position="22"/>
        <end position="852"/>
    </location>
</feature>
<dbReference type="PANTHER" id="PTHR48063">
    <property type="entry name" value="LRR RECEPTOR-LIKE KINASE"/>
    <property type="match status" value="1"/>
</dbReference>
<gene>
    <name evidence="15" type="ORF">Gogos_015461</name>
</gene>
<name>A0A7J9C1Y1_GOSGO</name>
<keyword evidence="11" id="KW-0325">Glycoprotein</keyword>
<dbReference type="SMART" id="SM00365">
    <property type="entry name" value="LRR_SD22"/>
    <property type="match status" value="5"/>
</dbReference>
<feature type="domain" description="Leucine-rich repeat-containing N-terminal plant-type" evidence="14">
    <location>
        <begin position="33"/>
        <end position="68"/>
    </location>
</feature>
<keyword evidence="5 12" id="KW-0812">Transmembrane</keyword>
<dbReference type="InterPro" id="IPR013210">
    <property type="entry name" value="LRR_N_plant-typ"/>
</dbReference>
<reference evidence="15 16" key="1">
    <citation type="journal article" date="2019" name="Genome Biol. Evol.">
        <title>Insights into the evolution of the New World diploid cottons (Gossypium, subgenus Houzingenia) based on genome sequencing.</title>
        <authorList>
            <person name="Grover C.E."/>
            <person name="Arick M.A. 2nd"/>
            <person name="Thrash A."/>
            <person name="Conover J.L."/>
            <person name="Sanders W.S."/>
            <person name="Peterson D.G."/>
            <person name="Frelichowski J.E."/>
            <person name="Scheffler J.A."/>
            <person name="Scheffler B.E."/>
            <person name="Wendel J.F."/>
        </authorList>
    </citation>
    <scope>NUCLEOTIDE SEQUENCE [LARGE SCALE GENOMIC DNA]</scope>
    <source>
        <strain evidence="15">5</strain>
        <tissue evidence="15">Leaf</tissue>
    </source>
</reference>
<evidence type="ECO:0000256" key="13">
    <source>
        <dbReference type="SAM" id="SignalP"/>
    </source>
</evidence>
<dbReference type="InterPro" id="IPR003591">
    <property type="entry name" value="Leu-rich_rpt_typical-subtyp"/>
</dbReference>
<organism evidence="15 16">
    <name type="scientific">Gossypium gossypioides</name>
    <name type="common">Mexican cotton</name>
    <name type="synonym">Selera gossypioides</name>
    <dbReference type="NCBI Taxonomy" id="34282"/>
    <lineage>
        <taxon>Eukaryota</taxon>
        <taxon>Viridiplantae</taxon>
        <taxon>Streptophyta</taxon>
        <taxon>Embryophyta</taxon>
        <taxon>Tracheophyta</taxon>
        <taxon>Spermatophyta</taxon>
        <taxon>Magnoliopsida</taxon>
        <taxon>eudicotyledons</taxon>
        <taxon>Gunneridae</taxon>
        <taxon>Pentapetalae</taxon>
        <taxon>rosids</taxon>
        <taxon>malvids</taxon>
        <taxon>Malvales</taxon>
        <taxon>Malvaceae</taxon>
        <taxon>Malvoideae</taxon>
        <taxon>Gossypium</taxon>
    </lineage>
</organism>
<dbReference type="SMART" id="SM00369">
    <property type="entry name" value="LRR_TYP"/>
    <property type="match status" value="9"/>
</dbReference>
<keyword evidence="16" id="KW-1185">Reference proteome</keyword>
<keyword evidence="7" id="KW-0677">Repeat</keyword>
<evidence type="ECO:0000313" key="15">
    <source>
        <dbReference type="EMBL" id="MBA0742397.1"/>
    </source>
</evidence>
<dbReference type="PANTHER" id="PTHR48063:SF48">
    <property type="entry name" value="LRR RECEPTOR-LIKE SERINE_THREONINE-PROTEIN KINASE FLS2"/>
    <property type="match status" value="1"/>
</dbReference>
<evidence type="ECO:0000256" key="2">
    <source>
        <dbReference type="ARBA" id="ARBA00009592"/>
    </source>
</evidence>
<dbReference type="FunFam" id="3.80.10.10:FF:000041">
    <property type="entry name" value="LRR receptor-like serine/threonine-protein kinase ERECTA"/>
    <property type="match status" value="2"/>
</dbReference>
<keyword evidence="9 12" id="KW-0472">Membrane</keyword>
<feature type="signal peptide" evidence="13">
    <location>
        <begin position="1"/>
        <end position="21"/>
    </location>
</feature>
<accession>A0A7J9C1Y1</accession>
<evidence type="ECO:0000256" key="3">
    <source>
        <dbReference type="ARBA" id="ARBA00022475"/>
    </source>
</evidence>
<evidence type="ECO:0000256" key="4">
    <source>
        <dbReference type="ARBA" id="ARBA00022614"/>
    </source>
</evidence>
<keyword evidence="3" id="KW-1003">Cell membrane</keyword>
<dbReference type="Proteomes" id="UP000593579">
    <property type="component" value="Unassembled WGS sequence"/>
</dbReference>
<evidence type="ECO:0000256" key="10">
    <source>
        <dbReference type="ARBA" id="ARBA00023170"/>
    </source>
</evidence>
<dbReference type="Pfam" id="PF00560">
    <property type="entry name" value="LRR_1"/>
    <property type="match status" value="10"/>
</dbReference>
<evidence type="ECO:0000256" key="1">
    <source>
        <dbReference type="ARBA" id="ARBA00004251"/>
    </source>
</evidence>
<dbReference type="EMBL" id="JABEZY010000007">
    <property type="protein sequence ID" value="MBA0742397.1"/>
    <property type="molecule type" value="Genomic_DNA"/>
</dbReference>
<dbReference type="Gene3D" id="3.80.10.10">
    <property type="entry name" value="Ribonuclease Inhibitor"/>
    <property type="match status" value="4"/>
</dbReference>
<evidence type="ECO:0000256" key="7">
    <source>
        <dbReference type="ARBA" id="ARBA00022737"/>
    </source>
</evidence>
<keyword evidence="8 12" id="KW-1133">Transmembrane helix</keyword>
<dbReference type="Pfam" id="PF13855">
    <property type="entry name" value="LRR_8"/>
    <property type="match status" value="2"/>
</dbReference>
<evidence type="ECO:0000256" key="8">
    <source>
        <dbReference type="ARBA" id="ARBA00022989"/>
    </source>
</evidence>
<dbReference type="GO" id="GO:0007165">
    <property type="term" value="P:signal transduction"/>
    <property type="evidence" value="ECO:0007669"/>
    <property type="project" value="UniProtKB-ARBA"/>
</dbReference>
<dbReference type="InterPro" id="IPR001611">
    <property type="entry name" value="Leu-rich_rpt"/>
</dbReference>
<dbReference type="SUPFAM" id="SSF52047">
    <property type="entry name" value="RNI-like"/>
    <property type="match status" value="1"/>
</dbReference>
<comment type="similarity">
    <text evidence="2">Belongs to the RLP family.</text>
</comment>
<evidence type="ECO:0000259" key="14">
    <source>
        <dbReference type="Pfam" id="PF08263"/>
    </source>
</evidence>
<dbReference type="AlphaFoldDB" id="A0A7J9C1Y1"/>
<protein>
    <recommendedName>
        <fullName evidence="14">Leucine-rich repeat-containing N-terminal plant-type domain-containing protein</fullName>
    </recommendedName>
</protein>
<feature type="transmembrane region" description="Helical" evidence="12">
    <location>
        <begin position="802"/>
        <end position="825"/>
    </location>
</feature>
<dbReference type="OrthoDB" id="1600340at2759"/>
<dbReference type="FunFam" id="3.80.10.10:FF:000111">
    <property type="entry name" value="LRR receptor-like serine/threonine-protein kinase ERECTA"/>
    <property type="match status" value="1"/>
</dbReference>
<comment type="subcellular location">
    <subcellularLocation>
        <location evidence="1">Cell membrane</location>
        <topology evidence="1">Single-pass type I membrane protein</topology>
    </subcellularLocation>
</comment>
<sequence>MRTVTISLLPLLLVITTFCFGFCNGNGNVLCIESEREALLKFKNDLIDPSNKLSSWVEGGDCCEWIGVYLDLSHVDLSEATDWLQVTFKHPSLLELHLSDCDLADDSSSISVNSSKSLAVLDLSWNYNCLSSIPMSIFSLHGLLVSIDLASSSLKGPIPDYFGNISFLEVLDLSFNKFNSSIPDSLYSLNHLRFLSLSFNYLVGKISNAIGNLSSLIHLDLSYNMLEGRLPTSLEVLCNLKEVNLSYNKIDQDISEILQSLSRCSLNCLESLNLGTNLLSGLLPDKLGQFKNLAYLSLAQNNISGLIPMSIGELSSLKSIDVSENQLNGTFPPSFGQLANLETLSFGHNVLEGVVSETHFSNLTRLTTLLASGNMLRFEPNSSWVPSFQCETIELHRWHLGPRFPQWLKFQKKLSGLDISHAGISDVIPTWFLNISAQFNYVNLSSNQLIGGIPYLNVRETLDLSSNRLTEQRWMRILDIDTNLLSGEIPDCWNRWQQVTYLNLRNNNLTGKIPLSLGYKNLQVLNLRSNSMSGELPYTLQNSTSLIILDLSENYFSGSIPEWIGDKLSNLVVLSLRSNNFDGHIPHKICAGRSLQNLDLAQNNISGAIPKCFNNFSAMATKKSSGDLEIWTTFQSNVFHLSALLVLKGREDEYSTTLGLVTSIDLSVNSLTGEIPKEIGNLIGLRSLNLSRNLLIGNIPDIIGKLELLESLDLSMNRLYGEIPSSFSNLNFLNHFNVSYNNLTGQIPTSTQLQSFENSSYMSNHLCGPPVIKNCSTNGVPTDVTNNGGSNEGSNGRSKVNWLYVSIVLGFVMGFWAVVAPLCFIRSWRHAYYQKLDNVGNKLYVFWATRRM</sequence>
<evidence type="ECO:0000256" key="5">
    <source>
        <dbReference type="ARBA" id="ARBA00022692"/>
    </source>
</evidence>
<dbReference type="FunFam" id="3.80.10.10:FF:000383">
    <property type="entry name" value="Leucine-rich repeat receptor protein kinase EMS1"/>
    <property type="match status" value="1"/>
</dbReference>
<evidence type="ECO:0000256" key="6">
    <source>
        <dbReference type="ARBA" id="ARBA00022729"/>
    </source>
</evidence>
<dbReference type="Pfam" id="PF08263">
    <property type="entry name" value="LRRNT_2"/>
    <property type="match status" value="1"/>
</dbReference>
<evidence type="ECO:0000256" key="11">
    <source>
        <dbReference type="ARBA" id="ARBA00023180"/>
    </source>
</evidence>
<keyword evidence="10" id="KW-0675">Receptor</keyword>
<dbReference type="SUPFAM" id="SSF52058">
    <property type="entry name" value="L domain-like"/>
    <property type="match status" value="2"/>
</dbReference>
<dbReference type="InterPro" id="IPR046956">
    <property type="entry name" value="RLP23-like"/>
</dbReference>
<dbReference type="GO" id="GO:0005886">
    <property type="term" value="C:plasma membrane"/>
    <property type="evidence" value="ECO:0007669"/>
    <property type="project" value="UniProtKB-SubCell"/>
</dbReference>
<keyword evidence="4" id="KW-0433">Leucine-rich repeat</keyword>